<evidence type="ECO:0000313" key="3">
    <source>
        <dbReference type="Proteomes" id="UP000078512"/>
    </source>
</evidence>
<organism evidence="2 3">
    <name type="scientific">Linnemannia elongata AG-77</name>
    <dbReference type="NCBI Taxonomy" id="1314771"/>
    <lineage>
        <taxon>Eukaryota</taxon>
        <taxon>Fungi</taxon>
        <taxon>Fungi incertae sedis</taxon>
        <taxon>Mucoromycota</taxon>
        <taxon>Mortierellomycotina</taxon>
        <taxon>Mortierellomycetes</taxon>
        <taxon>Mortierellales</taxon>
        <taxon>Mortierellaceae</taxon>
        <taxon>Linnemannia</taxon>
    </lineage>
</organism>
<evidence type="ECO:0000256" key="1">
    <source>
        <dbReference type="SAM" id="MobiDB-lite"/>
    </source>
</evidence>
<dbReference type="Proteomes" id="UP000078512">
    <property type="component" value="Unassembled WGS sequence"/>
</dbReference>
<sequence>MEQDHEQSPSPSSSQEQEDITVHTGQEEESETEDMQGQEHTQEHHQPTTESSPTAEDAPDVELESVEHDVQQLHLQEPEQKTEEGPIVVPSSPQQPASS</sequence>
<reference evidence="2 3" key="1">
    <citation type="submission" date="2016-05" db="EMBL/GenBank/DDBJ databases">
        <title>Genome sequencing reveals origins of a unique bacterial endosymbiosis in the earliest lineages of terrestrial Fungi.</title>
        <authorList>
            <consortium name="DOE Joint Genome Institute"/>
            <person name="Uehling J."/>
            <person name="Gryganskyi A."/>
            <person name="Hameed K."/>
            <person name="Tschaplinski T."/>
            <person name="Misztal P."/>
            <person name="Wu S."/>
            <person name="Desiro A."/>
            <person name="Vande Pol N."/>
            <person name="Du Z.-Y."/>
            <person name="Zienkiewicz A."/>
            <person name="Zienkiewicz K."/>
            <person name="Morin E."/>
            <person name="Tisserant E."/>
            <person name="Splivallo R."/>
            <person name="Hainaut M."/>
            <person name="Henrissat B."/>
            <person name="Ohm R."/>
            <person name="Kuo A."/>
            <person name="Yan J."/>
            <person name="Lipzen A."/>
            <person name="Nolan M."/>
            <person name="Labutti K."/>
            <person name="Barry K."/>
            <person name="Goldstein A."/>
            <person name="Labbe J."/>
            <person name="Schadt C."/>
            <person name="Tuskan G."/>
            <person name="Grigoriev I."/>
            <person name="Martin F."/>
            <person name="Vilgalys R."/>
            <person name="Bonito G."/>
        </authorList>
    </citation>
    <scope>NUCLEOTIDE SEQUENCE [LARGE SCALE GENOMIC DNA]</scope>
    <source>
        <strain evidence="2 3">AG-77</strain>
    </source>
</reference>
<feature type="compositionally biased region" description="Acidic residues" evidence="1">
    <location>
        <begin position="27"/>
        <end position="36"/>
    </location>
</feature>
<protein>
    <submittedName>
        <fullName evidence="2">Uncharacterized protein</fullName>
    </submittedName>
</protein>
<dbReference type="AlphaFoldDB" id="A0A197KII8"/>
<feature type="region of interest" description="Disordered" evidence="1">
    <location>
        <begin position="1"/>
        <end position="99"/>
    </location>
</feature>
<proteinExistence type="predicted"/>
<feature type="compositionally biased region" description="Low complexity" evidence="1">
    <location>
        <begin position="86"/>
        <end position="99"/>
    </location>
</feature>
<name>A0A197KII8_9FUNG</name>
<feature type="non-terminal residue" evidence="2">
    <location>
        <position position="99"/>
    </location>
</feature>
<feature type="compositionally biased region" description="Basic and acidic residues" evidence="1">
    <location>
        <begin position="65"/>
        <end position="84"/>
    </location>
</feature>
<keyword evidence="3" id="KW-1185">Reference proteome</keyword>
<evidence type="ECO:0000313" key="2">
    <source>
        <dbReference type="EMBL" id="OAQ36124.1"/>
    </source>
</evidence>
<dbReference type="EMBL" id="KV442012">
    <property type="protein sequence ID" value="OAQ36124.1"/>
    <property type="molecule type" value="Genomic_DNA"/>
</dbReference>
<accession>A0A197KII8</accession>
<gene>
    <name evidence="2" type="ORF">K457DRAFT_132104</name>
</gene>